<name>A0A2U3B9P2_9VIBR</name>
<keyword evidence="1" id="KW-0812">Transmembrane</keyword>
<gene>
    <name evidence="2" type="ORF">DI392_11410</name>
</gene>
<keyword evidence="3" id="KW-1185">Reference proteome</keyword>
<proteinExistence type="predicted"/>
<dbReference type="AlphaFoldDB" id="A0A2U3B9P2"/>
<keyword evidence="1" id="KW-1133">Transmembrane helix</keyword>
<dbReference type="RefSeq" id="WP_109320029.1">
    <property type="nucleotide sequence ID" value="NZ_QFWT01000005.1"/>
</dbReference>
<reference evidence="2 3" key="1">
    <citation type="submission" date="2018-05" db="EMBL/GenBank/DDBJ databases">
        <title>Vibrio limimaris sp. nov., isolated from marine sediment.</title>
        <authorList>
            <person name="Li C.-M."/>
        </authorList>
    </citation>
    <scope>NUCLEOTIDE SEQUENCE [LARGE SCALE GENOMIC DNA]</scope>
    <source>
        <strain evidence="2 3">E4404</strain>
    </source>
</reference>
<evidence type="ECO:0000256" key="1">
    <source>
        <dbReference type="SAM" id="Phobius"/>
    </source>
</evidence>
<feature type="transmembrane region" description="Helical" evidence="1">
    <location>
        <begin position="156"/>
        <end position="176"/>
    </location>
</feature>
<keyword evidence="1" id="KW-0472">Membrane</keyword>
<sequence>MGTKCHAVVDGIRNFFAKKLPCRNCGKPTLPATKKKTGGLCFVCWDLQHIPSIVHPAISTIASEEIKRGNRIVSVKRSATKQGGIRIEMKDKFKDKYDIDSKDLEYTTVRHSDDCYYYYNHKITHDAVYSAKYYDDPWSRGGTKAEQAGNIIWQIFLRYCLPPIVIVIALILLFVYLELYAVAVMLGVLLALPILAATLWVLKTIIM</sequence>
<evidence type="ECO:0000313" key="2">
    <source>
        <dbReference type="EMBL" id="PWI33445.1"/>
    </source>
</evidence>
<dbReference type="EMBL" id="QFWT01000005">
    <property type="protein sequence ID" value="PWI33445.1"/>
    <property type="molecule type" value="Genomic_DNA"/>
</dbReference>
<comment type="caution">
    <text evidence="2">The sequence shown here is derived from an EMBL/GenBank/DDBJ whole genome shotgun (WGS) entry which is preliminary data.</text>
</comment>
<dbReference type="OrthoDB" id="2216871at2"/>
<feature type="transmembrane region" description="Helical" evidence="1">
    <location>
        <begin position="182"/>
        <end position="202"/>
    </location>
</feature>
<organism evidence="2 3">
    <name type="scientific">Vibrio albus</name>
    <dbReference type="NCBI Taxonomy" id="2200953"/>
    <lineage>
        <taxon>Bacteria</taxon>
        <taxon>Pseudomonadati</taxon>
        <taxon>Pseudomonadota</taxon>
        <taxon>Gammaproteobacteria</taxon>
        <taxon>Vibrionales</taxon>
        <taxon>Vibrionaceae</taxon>
        <taxon>Vibrio</taxon>
    </lineage>
</organism>
<evidence type="ECO:0000313" key="3">
    <source>
        <dbReference type="Proteomes" id="UP000245362"/>
    </source>
</evidence>
<accession>A0A2U3B9P2</accession>
<protein>
    <submittedName>
        <fullName evidence="2">Uncharacterized protein</fullName>
    </submittedName>
</protein>
<dbReference type="Proteomes" id="UP000245362">
    <property type="component" value="Unassembled WGS sequence"/>
</dbReference>